<keyword evidence="1" id="KW-0472">Membrane</keyword>
<dbReference type="EMBL" id="PDUG01000005">
    <property type="protein sequence ID" value="PIC29253.1"/>
    <property type="molecule type" value="Genomic_DNA"/>
</dbReference>
<keyword evidence="3" id="KW-1185">Reference proteome</keyword>
<reference evidence="3" key="1">
    <citation type="submission" date="2017-10" db="EMBL/GenBank/DDBJ databases">
        <title>Rapid genome shrinkage in a self-fertile nematode reveals novel sperm competition proteins.</title>
        <authorList>
            <person name="Yin D."/>
            <person name="Schwarz E.M."/>
            <person name="Thomas C.G."/>
            <person name="Felde R.L."/>
            <person name="Korf I.F."/>
            <person name="Cutter A.D."/>
            <person name="Schartner C.M."/>
            <person name="Ralston E.J."/>
            <person name="Meyer B.J."/>
            <person name="Haag E.S."/>
        </authorList>
    </citation>
    <scope>NUCLEOTIDE SEQUENCE [LARGE SCALE GENOMIC DNA]</scope>
    <source>
        <strain evidence="3">JU1422</strain>
    </source>
</reference>
<comment type="caution">
    <text evidence="2">The sequence shown here is derived from an EMBL/GenBank/DDBJ whole genome shotgun (WGS) entry which is preliminary data.</text>
</comment>
<proteinExistence type="predicted"/>
<sequence>MFTTMRMSERTAMMRNDPEALETSKLSRAYIYFIMGFVLSTLFGFISYGLSQGIFHLVTEEKHEVCKKTDDGIQ</sequence>
<keyword evidence="1" id="KW-1133">Transmembrane helix</keyword>
<evidence type="ECO:0000256" key="1">
    <source>
        <dbReference type="SAM" id="Phobius"/>
    </source>
</evidence>
<evidence type="ECO:0000313" key="2">
    <source>
        <dbReference type="EMBL" id="PIC29253.1"/>
    </source>
</evidence>
<dbReference type="Proteomes" id="UP000230233">
    <property type="component" value="Chromosome V"/>
</dbReference>
<dbReference type="AlphaFoldDB" id="A0A2G5TPT3"/>
<protein>
    <submittedName>
        <fullName evidence="2">Uncharacterized protein</fullName>
    </submittedName>
</protein>
<name>A0A2G5TPT3_9PELO</name>
<feature type="transmembrane region" description="Helical" evidence="1">
    <location>
        <begin position="29"/>
        <end position="50"/>
    </location>
</feature>
<organism evidence="2 3">
    <name type="scientific">Caenorhabditis nigoni</name>
    <dbReference type="NCBI Taxonomy" id="1611254"/>
    <lineage>
        <taxon>Eukaryota</taxon>
        <taxon>Metazoa</taxon>
        <taxon>Ecdysozoa</taxon>
        <taxon>Nematoda</taxon>
        <taxon>Chromadorea</taxon>
        <taxon>Rhabditida</taxon>
        <taxon>Rhabditina</taxon>
        <taxon>Rhabditomorpha</taxon>
        <taxon>Rhabditoidea</taxon>
        <taxon>Rhabditidae</taxon>
        <taxon>Peloderinae</taxon>
        <taxon>Caenorhabditis</taxon>
    </lineage>
</organism>
<gene>
    <name evidence="2" type="primary">Cnig_chr_V.g20902</name>
    <name evidence="2" type="ORF">B9Z55_020902</name>
</gene>
<accession>A0A2G5TPT3</accession>
<keyword evidence="1" id="KW-0812">Transmembrane</keyword>
<evidence type="ECO:0000313" key="3">
    <source>
        <dbReference type="Proteomes" id="UP000230233"/>
    </source>
</evidence>